<keyword evidence="3" id="KW-1185">Reference proteome</keyword>
<accession>A0A1R2AZ81</accession>
<dbReference type="Gene3D" id="1.25.40.10">
    <property type="entry name" value="Tetratricopeptide repeat domain"/>
    <property type="match status" value="2"/>
</dbReference>
<dbReference type="EMBL" id="MPUH01001154">
    <property type="protein sequence ID" value="OMJ69818.1"/>
    <property type="molecule type" value="Genomic_DNA"/>
</dbReference>
<dbReference type="InterPro" id="IPR011990">
    <property type="entry name" value="TPR-like_helical_dom_sf"/>
</dbReference>
<dbReference type="SMART" id="SM00028">
    <property type="entry name" value="TPR"/>
    <property type="match status" value="3"/>
</dbReference>
<dbReference type="PROSITE" id="PS50005">
    <property type="entry name" value="TPR"/>
    <property type="match status" value="1"/>
</dbReference>
<dbReference type="InterPro" id="IPR019734">
    <property type="entry name" value="TPR_rpt"/>
</dbReference>
<evidence type="ECO:0000256" key="1">
    <source>
        <dbReference type="PROSITE-ProRule" id="PRU00339"/>
    </source>
</evidence>
<dbReference type="SUPFAM" id="SSF48452">
    <property type="entry name" value="TPR-like"/>
    <property type="match status" value="2"/>
</dbReference>
<proteinExistence type="predicted"/>
<organism evidence="2 3">
    <name type="scientific">Stentor coeruleus</name>
    <dbReference type="NCBI Taxonomy" id="5963"/>
    <lineage>
        <taxon>Eukaryota</taxon>
        <taxon>Sar</taxon>
        <taxon>Alveolata</taxon>
        <taxon>Ciliophora</taxon>
        <taxon>Postciliodesmatophora</taxon>
        <taxon>Heterotrichea</taxon>
        <taxon>Heterotrichida</taxon>
        <taxon>Stentoridae</taxon>
        <taxon>Stentor</taxon>
    </lineage>
</organism>
<comment type="caution">
    <text evidence="2">The sequence shown here is derived from an EMBL/GenBank/DDBJ whole genome shotgun (WGS) entry which is preliminary data.</text>
</comment>
<gene>
    <name evidence="2" type="ORF">SteCoe_32358</name>
</gene>
<protein>
    <submittedName>
        <fullName evidence="2">Uncharacterized protein</fullName>
    </submittedName>
</protein>
<evidence type="ECO:0000313" key="3">
    <source>
        <dbReference type="Proteomes" id="UP000187209"/>
    </source>
</evidence>
<dbReference type="AlphaFoldDB" id="A0A1R2AZ81"/>
<reference evidence="2 3" key="1">
    <citation type="submission" date="2016-11" db="EMBL/GenBank/DDBJ databases">
        <title>The macronuclear genome of Stentor coeruleus: a giant cell with tiny introns.</title>
        <authorList>
            <person name="Slabodnick M."/>
            <person name="Ruby J.G."/>
            <person name="Reiff S.B."/>
            <person name="Swart E.C."/>
            <person name="Gosai S."/>
            <person name="Prabakaran S."/>
            <person name="Witkowska E."/>
            <person name="Larue G.E."/>
            <person name="Fisher S."/>
            <person name="Freeman R.M."/>
            <person name="Gunawardena J."/>
            <person name="Chu W."/>
            <person name="Stover N.A."/>
            <person name="Gregory B.D."/>
            <person name="Nowacki M."/>
            <person name="Derisi J."/>
            <person name="Roy S.W."/>
            <person name="Marshall W.F."/>
            <person name="Sood P."/>
        </authorList>
    </citation>
    <scope>NUCLEOTIDE SEQUENCE [LARGE SCALE GENOMIC DNA]</scope>
    <source>
        <strain evidence="2">WM001</strain>
    </source>
</reference>
<dbReference type="Proteomes" id="UP000187209">
    <property type="component" value="Unassembled WGS sequence"/>
</dbReference>
<sequence>MSLSAFIRIVINQSPNQPSGQKIPKDKIGKICEVCESIVQHDYSRGKLALEYSMKSSSDEKQCLWIMSKAYLLFILKDYSRCIEELNQIKPSFNYYKDSQLLKAKTYMKEDHWTEAIDILEGIEENKSYFNLIHCYSMVNRYQEAVDLCYKICKDDSCKLQRKLAKYLLQGRFQRILGLNIESTNNEEELYDYKTLRALSFFKLGDMENCINTLGEILEKNNKNEYAWNLLAASYGIVGYNNDCFWCLIKSSELNPKSWIVWYNLALLYKKTKQDTESAKLYKKAQSLNPSVPEMLDFIIPLYDISIFGKHKSQYVPERLRDDIKKMSEPKAKKVKKPKSNKQKFLHPEAVCRQALEDGFKASLKSMQKAQKKMMNQIKKKFGNNNTEQLEFAMTLQNMQFDAEMMKQMKQSQQILPQFLASVDKEPIQLPLKRKKE</sequence>
<evidence type="ECO:0000313" key="2">
    <source>
        <dbReference type="EMBL" id="OMJ69818.1"/>
    </source>
</evidence>
<name>A0A1R2AZ81_9CILI</name>
<keyword evidence="1" id="KW-0802">TPR repeat</keyword>
<feature type="repeat" description="TPR" evidence="1">
    <location>
        <begin position="259"/>
        <end position="292"/>
    </location>
</feature>